<dbReference type="SUPFAM" id="SSF52266">
    <property type="entry name" value="SGNH hydrolase"/>
    <property type="match status" value="1"/>
</dbReference>
<dbReference type="GO" id="GO:0016787">
    <property type="term" value="F:hydrolase activity"/>
    <property type="evidence" value="ECO:0007669"/>
    <property type="project" value="UniProtKB-KW"/>
</dbReference>
<protein>
    <submittedName>
        <fullName evidence="2">SGNH hydrolase-type esterase domain-containing protein</fullName>
    </submittedName>
</protein>
<dbReference type="Pfam" id="PF13472">
    <property type="entry name" value="Lipase_GDSL_2"/>
    <property type="match status" value="1"/>
</dbReference>
<dbReference type="Proteomes" id="UP001174997">
    <property type="component" value="Unassembled WGS sequence"/>
</dbReference>
<keyword evidence="2" id="KW-0378">Hydrolase</keyword>
<sequence>MEALKTIAKYKQRSFQTSLNSHIPLFESMSPTDLSSPDVVLIGDSMIERMLTTGNCGPNLTSPWPSTTMLPDDSTKQLQGDRVLNLGVGGDKIQNVAYRLVGDATRDLKSVAEVLAGRRSVKLWVLQVGTNNLNPKKGLGDGDMDALRLLVEALLEIGRADCKVLVTGLFLRRDISQNRIEQANEKIQRVIEHVESGQPGRVVWLPATGDVKQDHLVDHVHLDEDGYRNWIGSSLFRAVRFLNGDK</sequence>
<dbReference type="InterPro" id="IPR013830">
    <property type="entry name" value="SGNH_hydro"/>
</dbReference>
<evidence type="ECO:0000259" key="1">
    <source>
        <dbReference type="Pfam" id="PF13472"/>
    </source>
</evidence>
<comment type="caution">
    <text evidence="2">The sequence shown here is derived from an EMBL/GenBank/DDBJ whole genome shotgun (WGS) entry which is preliminary data.</text>
</comment>
<evidence type="ECO:0000313" key="2">
    <source>
        <dbReference type="EMBL" id="KAK0665475.1"/>
    </source>
</evidence>
<accession>A0AA39Z7B7</accession>
<dbReference type="EMBL" id="JAULSY010000109">
    <property type="protein sequence ID" value="KAK0665475.1"/>
    <property type="molecule type" value="Genomic_DNA"/>
</dbReference>
<dbReference type="AlphaFoldDB" id="A0AA39Z7B7"/>
<gene>
    <name evidence="2" type="ORF">QBC41DRAFT_358838</name>
</gene>
<organism evidence="2 3">
    <name type="scientific">Cercophora samala</name>
    <dbReference type="NCBI Taxonomy" id="330535"/>
    <lineage>
        <taxon>Eukaryota</taxon>
        <taxon>Fungi</taxon>
        <taxon>Dikarya</taxon>
        <taxon>Ascomycota</taxon>
        <taxon>Pezizomycotina</taxon>
        <taxon>Sordariomycetes</taxon>
        <taxon>Sordariomycetidae</taxon>
        <taxon>Sordariales</taxon>
        <taxon>Lasiosphaeriaceae</taxon>
        <taxon>Cercophora</taxon>
    </lineage>
</organism>
<reference evidence="2" key="1">
    <citation type="submission" date="2023-06" db="EMBL/GenBank/DDBJ databases">
        <title>Genome-scale phylogeny and comparative genomics of the fungal order Sordariales.</title>
        <authorList>
            <consortium name="Lawrence Berkeley National Laboratory"/>
            <person name="Hensen N."/>
            <person name="Bonometti L."/>
            <person name="Westerberg I."/>
            <person name="Brannstrom I.O."/>
            <person name="Guillou S."/>
            <person name="Cros-Aarteil S."/>
            <person name="Calhoun S."/>
            <person name="Haridas S."/>
            <person name="Kuo A."/>
            <person name="Mondo S."/>
            <person name="Pangilinan J."/>
            <person name="Riley R."/>
            <person name="Labutti K."/>
            <person name="Andreopoulos B."/>
            <person name="Lipzen A."/>
            <person name="Chen C."/>
            <person name="Yanf M."/>
            <person name="Daum C."/>
            <person name="Ng V."/>
            <person name="Clum A."/>
            <person name="Steindorff A."/>
            <person name="Ohm R."/>
            <person name="Martin F."/>
            <person name="Silar P."/>
            <person name="Natvig D."/>
            <person name="Lalanne C."/>
            <person name="Gautier V."/>
            <person name="Ament-Velasquez S.L."/>
            <person name="Kruys A."/>
            <person name="Hutchinson M.I."/>
            <person name="Powell A.J."/>
            <person name="Barry K."/>
            <person name="Miller A.N."/>
            <person name="Grigoriev I.V."/>
            <person name="Debuchy R."/>
            <person name="Gladieux P."/>
            <person name="Thoren M.H."/>
            <person name="Johannesson H."/>
        </authorList>
    </citation>
    <scope>NUCLEOTIDE SEQUENCE</scope>
    <source>
        <strain evidence="2">CBS 307.81</strain>
    </source>
</reference>
<dbReference type="InterPro" id="IPR036514">
    <property type="entry name" value="SGNH_hydro_sf"/>
</dbReference>
<keyword evidence="3" id="KW-1185">Reference proteome</keyword>
<dbReference type="Gene3D" id="3.40.50.1110">
    <property type="entry name" value="SGNH hydrolase"/>
    <property type="match status" value="1"/>
</dbReference>
<evidence type="ECO:0000313" key="3">
    <source>
        <dbReference type="Proteomes" id="UP001174997"/>
    </source>
</evidence>
<name>A0AA39Z7B7_9PEZI</name>
<proteinExistence type="predicted"/>
<feature type="domain" description="SGNH hydrolase-type esterase" evidence="1">
    <location>
        <begin position="42"/>
        <end position="228"/>
    </location>
</feature>